<proteinExistence type="predicted"/>
<comment type="caution">
    <text evidence="1">The sequence shown here is derived from an EMBL/GenBank/DDBJ whole genome shotgun (WGS) entry which is preliminary data.</text>
</comment>
<organism evidence="1 2">
    <name type="scientific">Candidatus Vagococcus giribetii</name>
    <dbReference type="NCBI Taxonomy" id="2230876"/>
    <lineage>
        <taxon>Bacteria</taxon>
        <taxon>Bacillati</taxon>
        <taxon>Bacillota</taxon>
        <taxon>Bacilli</taxon>
        <taxon>Lactobacillales</taxon>
        <taxon>Enterococcaceae</taxon>
        <taxon>Vagococcus</taxon>
    </lineage>
</organism>
<evidence type="ECO:0000313" key="1">
    <source>
        <dbReference type="EMBL" id="MBO0475634.1"/>
    </source>
</evidence>
<dbReference type="Proteomes" id="UP000664857">
    <property type="component" value="Unassembled WGS sequence"/>
</dbReference>
<dbReference type="EMBL" id="JAFLVX010000004">
    <property type="protein sequence ID" value="MBO0475634.1"/>
    <property type="molecule type" value="Genomic_DNA"/>
</dbReference>
<evidence type="ECO:0000313" key="2">
    <source>
        <dbReference type="Proteomes" id="UP000664857"/>
    </source>
</evidence>
<keyword evidence="2" id="KW-1185">Reference proteome</keyword>
<name>A0ABS3HPG8_9ENTE</name>
<dbReference type="RefSeq" id="WP_206964324.1">
    <property type="nucleotide sequence ID" value="NZ_JAFLVX010000004.1"/>
</dbReference>
<dbReference type="SUPFAM" id="SSF54518">
    <property type="entry name" value="Tubby C-terminal domain-like"/>
    <property type="match status" value="1"/>
</dbReference>
<gene>
    <name evidence="1" type="ORF">DOK76_01045</name>
</gene>
<accession>A0ABS3HPG8</accession>
<sequence>MGTYYVEEHLLSAKVRVFIKNEKGEPVFLLVGSWGVKGDCVSVYDLDGHRLSKAVQNSFGPRPDFDLFEGGQKVGTLKRCVSLLNDYYYISGLGWIASGNHNKKSYRFFHFGTQLLETGLIQKEGKQLMKVILEDETRVPLSFCVLAILDYWVKKGKRAEELYDTSIVPFEDLQKSFFKENKNSLD</sequence>
<reference evidence="1 2" key="1">
    <citation type="submission" date="2021-03" db="EMBL/GenBank/DDBJ databases">
        <title>Enterococcal diversity collection.</title>
        <authorList>
            <person name="Gilmore M.S."/>
            <person name="Schwartzman J."/>
            <person name="Van Tyne D."/>
            <person name="Martin M."/>
            <person name="Earl A.M."/>
            <person name="Manson A.L."/>
            <person name="Straub T."/>
            <person name="Salamzade R."/>
            <person name="Saavedra J."/>
            <person name="Lebreton F."/>
            <person name="Prichula J."/>
            <person name="Schaufler K."/>
            <person name="Gaca A."/>
            <person name="Sgardioli B."/>
            <person name="Wagenaar J."/>
            <person name="Strong T."/>
        </authorList>
    </citation>
    <scope>NUCLEOTIDE SEQUENCE [LARGE SCALE GENOMIC DNA]</scope>
    <source>
        <strain evidence="1 2">DIV0080</strain>
    </source>
</reference>
<protein>
    <submittedName>
        <fullName evidence="1">Uncharacterized protein</fullName>
    </submittedName>
</protein>
<dbReference type="InterPro" id="IPR025659">
    <property type="entry name" value="Tubby-like_C"/>
</dbReference>